<organism evidence="11 12">
    <name type="scientific">Theobroma cacao</name>
    <name type="common">Cacao</name>
    <name type="synonym">Cocoa</name>
    <dbReference type="NCBI Taxonomy" id="3641"/>
    <lineage>
        <taxon>Eukaryota</taxon>
        <taxon>Viridiplantae</taxon>
        <taxon>Streptophyta</taxon>
        <taxon>Embryophyta</taxon>
        <taxon>Tracheophyta</taxon>
        <taxon>Spermatophyta</taxon>
        <taxon>Magnoliopsida</taxon>
        <taxon>eudicotyledons</taxon>
        <taxon>Gunneridae</taxon>
        <taxon>Pentapetalae</taxon>
        <taxon>rosids</taxon>
        <taxon>malvids</taxon>
        <taxon>Malvales</taxon>
        <taxon>Malvaceae</taxon>
        <taxon>Byttnerioideae</taxon>
        <taxon>Theobroma</taxon>
    </lineage>
</organism>
<evidence type="ECO:0000313" key="11">
    <source>
        <dbReference type="EMBL" id="EOX97050.1"/>
    </source>
</evidence>
<evidence type="ECO:0000256" key="7">
    <source>
        <dbReference type="ARBA" id="ARBA00023033"/>
    </source>
</evidence>
<keyword evidence="10" id="KW-0812">Transmembrane</keyword>
<dbReference type="STRING" id="3641.A0A061DWI4"/>
<evidence type="ECO:0000256" key="10">
    <source>
        <dbReference type="SAM" id="Phobius"/>
    </source>
</evidence>
<dbReference type="GO" id="GO:0020037">
    <property type="term" value="F:heme binding"/>
    <property type="evidence" value="ECO:0007669"/>
    <property type="project" value="InterPro"/>
</dbReference>
<keyword evidence="10" id="KW-0472">Membrane</keyword>
<dbReference type="HOGENOM" id="CLU_001570_27_2_1"/>
<dbReference type="PRINTS" id="PR00463">
    <property type="entry name" value="EP450I"/>
</dbReference>
<comment type="cofactor">
    <cofactor evidence="1 8">
        <name>heme</name>
        <dbReference type="ChEBI" id="CHEBI:30413"/>
    </cofactor>
</comment>
<dbReference type="InterPro" id="IPR002401">
    <property type="entry name" value="Cyt_P450_E_grp-I"/>
</dbReference>
<feature type="transmembrane region" description="Helical" evidence="10">
    <location>
        <begin position="6"/>
        <end position="23"/>
    </location>
</feature>
<dbReference type="GO" id="GO:0016705">
    <property type="term" value="F:oxidoreductase activity, acting on paired donors, with incorporation or reduction of molecular oxygen"/>
    <property type="evidence" value="ECO:0007669"/>
    <property type="project" value="InterPro"/>
</dbReference>
<accession>A0A061DWI4</accession>
<dbReference type="eggNOG" id="KOG0157">
    <property type="taxonomic scope" value="Eukaryota"/>
</dbReference>
<dbReference type="OMA" id="GMRIFIT"/>
<keyword evidence="6 8" id="KW-0408">Iron</keyword>
<dbReference type="Pfam" id="PF00067">
    <property type="entry name" value="p450"/>
    <property type="match status" value="1"/>
</dbReference>
<keyword evidence="12" id="KW-1185">Reference proteome</keyword>
<dbReference type="EMBL" id="CM001880">
    <property type="protein sequence ID" value="EOX97050.1"/>
    <property type="molecule type" value="Genomic_DNA"/>
</dbReference>
<dbReference type="InParanoid" id="A0A061DWI4"/>
<dbReference type="AlphaFoldDB" id="A0A061DWI4"/>
<comment type="similarity">
    <text evidence="2 9">Belongs to the cytochrome P450 family.</text>
</comment>
<dbReference type="Gramene" id="EOX97050">
    <property type="protein sequence ID" value="EOX97050"/>
    <property type="gene ID" value="TCM_006164"/>
</dbReference>
<dbReference type="InterPro" id="IPR017972">
    <property type="entry name" value="Cyt_P450_CS"/>
</dbReference>
<protein>
    <submittedName>
        <fullName evidence="11">Cytochrome P450, putative</fullName>
    </submittedName>
</protein>
<dbReference type="PROSITE" id="PS00086">
    <property type="entry name" value="CYTOCHROME_P450"/>
    <property type="match status" value="1"/>
</dbReference>
<evidence type="ECO:0000256" key="9">
    <source>
        <dbReference type="RuleBase" id="RU000461"/>
    </source>
</evidence>
<evidence type="ECO:0000256" key="2">
    <source>
        <dbReference type="ARBA" id="ARBA00010617"/>
    </source>
</evidence>
<dbReference type="InterPro" id="IPR036396">
    <property type="entry name" value="Cyt_P450_sf"/>
</dbReference>
<dbReference type="PRINTS" id="PR00385">
    <property type="entry name" value="P450"/>
</dbReference>
<dbReference type="SUPFAM" id="SSF48264">
    <property type="entry name" value="Cytochrome P450"/>
    <property type="match status" value="1"/>
</dbReference>
<sequence>MDTLAYIVLFIFAVFFFFALNRSKSSSGLPGNNRLFLVILSLLFPSLDLQLHDKIAEVLERSKRTVHIDQYSWITGGTKILVTSDPANVRHILRTNFSRYPKGLKWREKIDILGDTLFSVDLEEWEQERKLVRGFTGHQKFHQVMTNIIWERAEKGLIPVLERVSERGLAVDLQDLFRKHILDIAWMMVIGYNPNSLSIEFREDQFSKALEDACEASFSRYLMPESLWKLQRWLGIGKEKKLKDAWKTIDRVFAECISKKQEESTKGSFNFEGFYYSPGHDDQAFGSAPTRKGLRDNVISLIFATQDTTSSVLTWFFWMVSKHPSVEAKIRDEIAKVSQENQDARSSKSEIPFKPQELNELVYLHAALCETLRLFPPGPVLSRTALQPDTLPSGHGVDQNTIILIAVHAMGRMTSVWGEDCHEFKPERWLTEGGDRQIKHVPHYQFVAFSAGPRICLGKELAFTMMKATAATIIHNYKIQIPRDYPVKPVNSVIFHMKHGLKARIKNRWT</sequence>
<keyword evidence="10" id="KW-1133">Transmembrane helix</keyword>
<reference evidence="11 12" key="1">
    <citation type="journal article" date="2013" name="Genome Biol.">
        <title>The genome sequence of the most widely cultivated cacao type and its use to identify candidate genes regulating pod color.</title>
        <authorList>
            <person name="Motamayor J.C."/>
            <person name="Mockaitis K."/>
            <person name="Schmutz J."/>
            <person name="Haiminen N."/>
            <person name="Iii D.L."/>
            <person name="Cornejo O."/>
            <person name="Findley S.D."/>
            <person name="Zheng P."/>
            <person name="Utro F."/>
            <person name="Royaert S."/>
            <person name="Saski C."/>
            <person name="Jenkins J."/>
            <person name="Podicheti R."/>
            <person name="Zhao M."/>
            <person name="Scheffler B.E."/>
            <person name="Stack J.C."/>
            <person name="Feltus F.A."/>
            <person name="Mustiga G.M."/>
            <person name="Amores F."/>
            <person name="Phillips W."/>
            <person name="Marelli J.P."/>
            <person name="May G.D."/>
            <person name="Shapiro H."/>
            <person name="Ma J."/>
            <person name="Bustamante C.D."/>
            <person name="Schnell R.J."/>
            <person name="Main D."/>
            <person name="Gilbert D."/>
            <person name="Parida L."/>
            <person name="Kuhn D.N."/>
        </authorList>
    </citation>
    <scope>NUCLEOTIDE SEQUENCE [LARGE SCALE GENOMIC DNA]</scope>
    <source>
        <strain evidence="12">cv. Matina 1-6</strain>
    </source>
</reference>
<dbReference type="GO" id="GO:0005506">
    <property type="term" value="F:iron ion binding"/>
    <property type="evidence" value="ECO:0007669"/>
    <property type="project" value="InterPro"/>
</dbReference>
<dbReference type="CDD" id="cd11064">
    <property type="entry name" value="CYP86A"/>
    <property type="match status" value="1"/>
</dbReference>
<keyword evidence="7 9" id="KW-0503">Monooxygenase</keyword>
<dbReference type="GO" id="GO:0006629">
    <property type="term" value="P:lipid metabolic process"/>
    <property type="evidence" value="ECO:0007669"/>
    <property type="project" value="UniProtKB-ARBA"/>
</dbReference>
<dbReference type="InterPro" id="IPR001128">
    <property type="entry name" value="Cyt_P450"/>
</dbReference>
<evidence type="ECO:0000256" key="3">
    <source>
        <dbReference type="ARBA" id="ARBA00022617"/>
    </source>
</evidence>
<proteinExistence type="inferred from homology"/>
<evidence type="ECO:0000256" key="8">
    <source>
        <dbReference type="PIRSR" id="PIRSR602401-1"/>
    </source>
</evidence>
<feature type="binding site" description="axial binding residue" evidence="8">
    <location>
        <position position="456"/>
    </location>
    <ligand>
        <name>heme</name>
        <dbReference type="ChEBI" id="CHEBI:30413"/>
    </ligand>
    <ligandPart>
        <name>Fe</name>
        <dbReference type="ChEBI" id="CHEBI:18248"/>
    </ligandPart>
</feature>
<dbReference type="GO" id="GO:0004497">
    <property type="term" value="F:monooxygenase activity"/>
    <property type="evidence" value="ECO:0007669"/>
    <property type="project" value="UniProtKB-KW"/>
</dbReference>
<evidence type="ECO:0000256" key="1">
    <source>
        <dbReference type="ARBA" id="ARBA00001971"/>
    </source>
</evidence>
<gene>
    <name evidence="11" type="ORF">TCM_006164</name>
</gene>
<evidence type="ECO:0000256" key="5">
    <source>
        <dbReference type="ARBA" id="ARBA00023002"/>
    </source>
</evidence>
<evidence type="ECO:0000256" key="4">
    <source>
        <dbReference type="ARBA" id="ARBA00022723"/>
    </source>
</evidence>
<evidence type="ECO:0000313" key="12">
    <source>
        <dbReference type="Proteomes" id="UP000026915"/>
    </source>
</evidence>
<name>A0A061DWI4_THECC</name>
<keyword evidence="5 9" id="KW-0560">Oxidoreductase</keyword>
<feature type="transmembrane region" description="Helical" evidence="10">
    <location>
        <begin position="35"/>
        <end position="52"/>
    </location>
</feature>
<evidence type="ECO:0000256" key="6">
    <source>
        <dbReference type="ARBA" id="ARBA00023004"/>
    </source>
</evidence>
<dbReference type="PANTHER" id="PTHR24296">
    <property type="entry name" value="CYTOCHROME P450"/>
    <property type="match status" value="1"/>
</dbReference>
<dbReference type="Gene3D" id="1.10.630.10">
    <property type="entry name" value="Cytochrome P450"/>
    <property type="match status" value="1"/>
</dbReference>
<keyword evidence="4 8" id="KW-0479">Metal-binding</keyword>
<keyword evidence="3 8" id="KW-0349">Heme</keyword>
<dbReference type="Proteomes" id="UP000026915">
    <property type="component" value="Chromosome 2"/>
</dbReference>